<evidence type="ECO:0000313" key="3">
    <source>
        <dbReference type="Proteomes" id="UP000001025"/>
    </source>
</evidence>
<dbReference type="AlphaFoldDB" id="Q7USF2"/>
<dbReference type="InParanoid" id="Q7USF2"/>
<organism evidence="2 3">
    <name type="scientific">Rhodopirellula baltica (strain DSM 10527 / NCIMB 13988 / SH1)</name>
    <dbReference type="NCBI Taxonomy" id="243090"/>
    <lineage>
        <taxon>Bacteria</taxon>
        <taxon>Pseudomonadati</taxon>
        <taxon>Planctomycetota</taxon>
        <taxon>Planctomycetia</taxon>
        <taxon>Pirellulales</taxon>
        <taxon>Pirellulaceae</taxon>
        <taxon>Rhodopirellula</taxon>
    </lineage>
</organism>
<dbReference type="PATRIC" id="fig|243090.15.peg.2123"/>
<sequence>MSAFCRFTTALALLLHLFFGCSMHHVVACGGHDHDGCQHVGAVDESPSVHAGHHHHSTGHGACEHHSDVCDSNPNEHSAYAYDSVCDVGCDCQSDPCDGDHPGCHGGAGCSFVNSNDVQFVIEMPMLSYLDTHLYCDDLRSAAFKTRAVADDVGWIAMGSRYHCALLCTWVI</sequence>
<proteinExistence type="predicted"/>
<gene>
    <name evidence="2" type="ordered locus">RB4538</name>
</gene>
<protein>
    <submittedName>
        <fullName evidence="2">Uncharacterized protein</fullName>
    </submittedName>
</protein>
<dbReference type="EnsemblBacteria" id="CAD73845">
    <property type="protein sequence ID" value="CAD73845"/>
    <property type="gene ID" value="RB4538"/>
</dbReference>
<feature type="signal peptide" evidence="1">
    <location>
        <begin position="1"/>
        <end position="28"/>
    </location>
</feature>
<dbReference type="KEGG" id="rba:RB4538"/>
<feature type="chain" id="PRO_5004295577" evidence="1">
    <location>
        <begin position="29"/>
        <end position="172"/>
    </location>
</feature>
<evidence type="ECO:0000313" key="2">
    <source>
        <dbReference type="EMBL" id="CAD73845.1"/>
    </source>
</evidence>
<name>Q7USF2_RHOBA</name>
<dbReference type="HOGENOM" id="CLU_1554050_0_0_0"/>
<dbReference type="EMBL" id="BX294140">
    <property type="protein sequence ID" value="CAD73845.1"/>
    <property type="molecule type" value="Genomic_DNA"/>
</dbReference>
<dbReference type="PROSITE" id="PS51257">
    <property type="entry name" value="PROKAR_LIPOPROTEIN"/>
    <property type="match status" value="1"/>
</dbReference>
<accession>Q7USF2</accession>
<keyword evidence="1" id="KW-0732">Signal</keyword>
<keyword evidence="3" id="KW-1185">Reference proteome</keyword>
<reference evidence="2 3" key="1">
    <citation type="journal article" date="2003" name="Proc. Natl. Acad. Sci. U.S.A.">
        <title>Complete genome sequence of the marine planctomycete Pirellula sp. strain 1.</title>
        <authorList>
            <person name="Gloeckner F.O."/>
            <person name="Kube M."/>
            <person name="Bauer M."/>
            <person name="Teeling H."/>
            <person name="Lombardot T."/>
            <person name="Ludwig W."/>
            <person name="Gade D."/>
            <person name="Beck A."/>
            <person name="Borzym K."/>
            <person name="Heitmann K."/>
            <person name="Rabus R."/>
            <person name="Schlesner H."/>
            <person name="Amann R."/>
            <person name="Reinhardt R."/>
        </authorList>
    </citation>
    <scope>NUCLEOTIDE SEQUENCE [LARGE SCALE GENOMIC DNA]</scope>
    <source>
        <strain evidence="3">DSM 10527 / NCIMB 13988 / SH1</strain>
    </source>
</reference>
<evidence type="ECO:0000256" key="1">
    <source>
        <dbReference type="SAM" id="SignalP"/>
    </source>
</evidence>
<dbReference type="OrthoDB" id="286271at2"/>
<dbReference type="Proteomes" id="UP000001025">
    <property type="component" value="Chromosome"/>
</dbReference>